<gene>
    <name evidence="3" type="ORF">GA0061074_1082</name>
</gene>
<feature type="domain" description="MucBP" evidence="2">
    <location>
        <begin position="13"/>
        <end position="74"/>
    </location>
</feature>
<keyword evidence="1" id="KW-0677">Repeat</keyword>
<name>A0A1C4AZP8_9LACO</name>
<evidence type="ECO:0000259" key="2">
    <source>
        <dbReference type="Pfam" id="PF06458"/>
    </source>
</evidence>
<dbReference type="Pfam" id="PF06458">
    <property type="entry name" value="MucBP"/>
    <property type="match status" value="1"/>
</dbReference>
<dbReference type="InterPro" id="IPR009459">
    <property type="entry name" value="MucBP_dom"/>
</dbReference>
<protein>
    <submittedName>
        <fullName evidence="3">MucBP domain-containing protein</fullName>
    </submittedName>
</protein>
<evidence type="ECO:0000313" key="4">
    <source>
        <dbReference type="Proteomes" id="UP000199268"/>
    </source>
</evidence>
<organism evidence="3 4">
    <name type="scientific">Weissella bombi</name>
    <dbReference type="NCBI Taxonomy" id="1505725"/>
    <lineage>
        <taxon>Bacteria</taxon>
        <taxon>Bacillati</taxon>
        <taxon>Bacillota</taxon>
        <taxon>Bacilli</taxon>
        <taxon>Lactobacillales</taxon>
        <taxon>Lactobacillaceae</taxon>
        <taxon>Weissella</taxon>
    </lineage>
</organism>
<evidence type="ECO:0000256" key="1">
    <source>
        <dbReference type="ARBA" id="ARBA00022737"/>
    </source>
</evidence>
<dbReference type="STRING" id="1505725.GA0061074_1082"/>
<dbReference type="EMBL" id="FMAO01000008">
    <property type="protein sequence ID" value="SCC00059.1"/>
    <property type="molecule type" value="Genomic_DNA"/>
</dbReference>
<reference evidence="4" key="1">
    <citation type="submission" date="2016-08" db="EMBL/GenBank/DDBJ databases">
        <authorList>
            <person name="Varghese N."/>
            <person name="Submissions Spin"/>
        </authorList>
    </citation>
    <scope>NUCLEOTIDE SEQUENCE [LARGE SCALE GENOMIC DNA]</scope>
    <source>
        <strain evidence="4">R-53094</strain>
    </source>
</reference>
<dbReference type="AlphaFoldDB" id="A0A1C4AZP8"/>
<keyword evidence="4" id="KW-1185">Reference proteome</keyword>
<dbReference type="RefSeq" id="WP_092462858.1">
    <property type="nucleotide sequence ID" value="NZ_BJEE01000001.1"/>
</dbReference>
<sequence>MANFQLMGMPVWVYAKDIDTKSTIVRTRLIEGHVGETFNIEPQEIEGYRFVSAAGVTAGVFTEEDMHTITFYYRHAEVAETEALTDKYLHIFSEVQPVVSIDDQTVTGQKLWPGTVVKAAQRMASRTGEFWYQLADSRWVKYDMKTMKLADNDGHNERPAADWQRPNNWQPVAYNATGVIDYISGAEVAVYAQPYGREIGRVAHGTAVEVTEMVIDSAQVTWYHVAQQGWISSIYVSLNA</sequence>
<dbReference type="Gene3D" id="3.10.20.320">
    <property type="entry name" value="Putative peptidoglycan bound protein (lpxtg motif)"/>
    <property type="match status" value="1"/>
</dbReference>
<dbReference type="Proteomes" id="UP000199268">
    <property type="component" value="Unassembled WGS sequence"/>
</dbReference>
<dbReference type="OrthoDB" id="2329985at2"/>
<proteinExistence type="predicted"/>
<accession>A0A1C4AZP8</accession>
<evidence type="ECO:0000313" key="3">
    <source>
        <dbReference type="EMBL" id="SCC00059.1"/>
    </source>
</evidence>